<name>A0A2R6WVP9_MARPO</name>
<dbReference type="OMA" id="STPAMEC"/>
<organism evidence="1 2">
    <name type="scientific">Marchantia polymorpha</name>
    <name type="common">Common liverwort</name>
    <name type="synonym">Marchantia aquatica</name>
    <dbReference type="NCBI Taxonomy" id="3197"/>
    <lineage>
        <taxon>Eukaryota</taxon>
        <taxon>Viridiplantae</taxon>
        <taxon>Streptophyta</taxon>
        <taxon>Embryophyta</taxon>
        <taxon>Marchantiophyta</taxon>
        <taxon>Marchantiopsida</taxon>
        <taxon>Marchantiidae</taxon>
        <taxon>Marchantiales</taxon>
        <taxon>Marchantiaceae</taxon>
        <taxon>Marchantia</taxon>
    </lineage>
</organism>
<proteinExistence type="predicted"/>
<keyword evidence="2" id="KW-1185">Reference proteome</keyword>
<reference evidence="2" key="1">
    <citation type="journal article" date="2017" name="Cell">
        <title>Insights into land plant evolution garnered from the Marchantia polymorpha genome.</title>
        <authorList>
            <person name="Bowman J.L."/>
            <person name="Kohchi T."/>
            <person name="Yamato K.T."/>
            <person name="Jenkins J."/>
            <person name="Shu S."/>
            <person name="Ishizaki K."/>
            <person name="Yamaoka S."/>
            <person name="Nishihama R."/>
            <person name="Nakamura Y."/>
            <person name="Berger F."/>
            <person name="Adam C."/>
            <person name="Aki S.S."/>
            <person name="Althoff F."/>
            <person name="Araki T."/>
            <person name="Arteaga-Vazquez M.A."/>
            <person name="Balasubrmanian S."/>
            <person name="Barry K."/>
            <person name="Bauer D."/>
            <person name="Boehm C.R."/>
            <person name="Briginshaw L."/>
            <person name="Caballero-Perez J."/>
            <person name="Catarino B."/>
            <person name="Chen F."/>
            <person name="Chiyoda S."/>
            <person name="Chovatia M."/>
            <person name="Davies K.M."/>
            <person name="Delmans M."/>
            <person name="Demura T."/>
            <person name="Dierschke T."/>
            <person name="Dolan L."/>
            <person name="Dorantes-Acosta A.E."/>
            <person name="Eklund D.M."/>
            <person name="Florent S.N."/>
            <person name="Flores-Sandoval E."/>
            <person name="Fujiyama A."/>
            <person name="Fukuzawa H."/>
            <person name="Galik B."/>
            <person name="Grimanelli D."/>
            <person name="Grimwood J."/>
            <person name="Grossniklaus U."/>
            <person name="Hamada T."/>
            <person name="Haseloff J."/>
            <person name="Hetherington A.J."/>
            <person name="Higo A."/>
            <person name="Hirakawa Y."/>
            <person name="Hundley H.N."/>
            <person name="Ikeda Y."/>
            <person name="Inoue K."/>
            <person name="Inoue S.I."/>
            <person name="Ishida S."/>
            <person name="Jia Q."/>
            <person name="Kakita M."/>
            <person name="Kanazawa T."/>
            <person name="Kawai Y."/>
            <person name="Kawashima T."/>
            <person name="Kennedy M."/>
            <person name="Kinose K."/>
            <person name="Kinoshita T."/>
            <person name="Kohara Y."/>
            <person name="Koide E."/>
            <person name="Komatsu K."/>
            <person name="Kopischke S."/>
            <person name="Kubo M."/>
            <person name="Kyozuka J."/>
            <person name="Lagercrantz U."/>
            <person name="Lin S.S."/>
            <person name="Lindquist E."/>
            <person name="Lipzen A.M."/>
            <person name="Lu C.W."/>
            <person name="De Luna E."/>
            <person name="Martienssen R.A."/>
            <person name="Minamino N."/>
            <person name="Mizutani M."/>
            <person name="Mizutani M."/>
            <person name="Mochizuki N."/>
            <person name="Monte I."/>
            <person name="Mosher R."/>
            <person name="Nagasaki H."/>
            <person name="Nakagami H."/>
            <person name="Naramoto S."/>
            <person name="Nishitani K."/>
            <person name="Ohtani M."/>
            <person name="Okamoto T."/>
            <person name="Okumura M."/>
            <person name="Phillips J."/>
            <person name="Pollak B."/>
            <person name="Reinders A."/>
            <person name="Rovekamp M."/>
            <person name="Sano R."/>
            <person name="Sawa S."/>
            <person name="Schmid M.W."/>
            <person name="Shirakawa M."/>
            <person name="Solano R."/>
            <person name="Spunde A."/>
            <person name="Suetsugu N."/>
            <person name="Sugano S."/>
            <person name="Sugiyama A."/>
            <person name="Sun R."/>
            <person name="Suzuki Y."/>
            <person name="Takenaka M."/>
            <person name="Takezawa D."/>
            <person name="Tomogane H."/>
            <person name="Tsuzuki M."/>
            <person name="Ueda T."/>
            <person name="Umeda M."/>
            <person name="Ward J.M."/>
            <person name="Watanabe Y."/>
            <person name="Yazaki K."/>
            <person name="Yokoyama R."/>
            <person name="Yoshitake Y."/>
            <person name="Yotsui I."/>
            <person name="Zachgo S."/>
            <person name="Schmutz J."/>
        </authorList>
    </citation>
    <scope>NUCLEOTIDE SEQUENCE [LARGE SCALE GENOMIC DNA]</scope>
    <source>
        <strain evidence="2">Tak-1</strain>
    </source>
</reference>
<dbReference type="EMBL" id="KZ772726">
    <property type="protein sequence ID" value="PTQ37926.1"/>
    <property type="molecule type" value="Genomic_DNA"/>
</dbReference>
<dbReference type="OrthoDB" id="1965981at2759"/>
<evidence type="ECO:0000313" key="2">
    <source>
        <dbReference type="Proteomes" id="UP000244005"/>
    </source>
</evidence>
<protein>
    <submittedName>
        <fullName evidence="1">Uncharacterized protein</fullName>
    </submittedName>
</protein>
<gene>
    <name evidence="1" type="ORF">MARPO_0054s0040</name>
</gene>
<dbReference type="Gramene" id="Mp4g15750.1">
    <property type="protein sequence ID" value="Mp4g15750.1.cds"/>
    <property type="gene ID" value="Mp4g15750"/>
</dbReference>
<evidence type="ECO:0000313" key="1">
    <source>
        <dbReference type="EMBL" id="PTQ37926.1"/>
    </source>
</evidence>
<dbReference type="AlphaFoldDB" id="A0A2R6WVP9"/>
<accession>A0A2R6WVP9</accession>
<sequence>MAACASTMALAATSAVAPSSLSSRSAFSSPVVSVAQCKTARTGPMTICASIQEEPKAARREMLASLLAAGAVLVSTGNALAASGPGNQGAKRVAKKADQLLKAGDDLINNDSPPRFAGPDGLRTGNNNIAQQAGSGVRGAQEGAENTATKTIEGAKKNLRNAQARIDGIFGKKNNNLASNPVEKVQGGVNDLVKNGSGKVKNDIASTKGLGKQASNNASNVIDQAQDKAKDAVEGGKGMLSNLKDMVTDAIPQ</sequence>
<dbReference type="Proteomes" id="UP000244005">
    <property type="component" value="Unassembled WGS sequence"/>
</dbReference>